<dbReference type="GeneID" id="54485293"/>
<dbReference type="PANTHER" id="PTHR21310:SF15">
    <property type="entry name" value="AMINOGLYCOSIDE PHOSPHOTRANSFERASE DOMAIN-CONTAINING PROTEIN"/>
    <property type="match status" value="1"/>
</dbReference>
<proteinExistence type="predicted"/>
<gene>
    <name evidence="3" type="ORF">EJ05DRAFT_477387</name>
</gene>
<feature type="compositionally biased region" description="Basic and acidic residues" evidence="1">
    <location>
        <begin position="8"/>
        <end position="19"/>
    </location>
</feature>
<keyword evidence="4" id="KW-1185">Reference proteome</keyword>
<dbReference type="PANTHER" id="PTHR21310">
    <property type="entry name" value="AMINOGLYCOSIDE PHOSPHOTRANSFERASE-RELATED-RELATED"/>
    <property type="match status" value="1"/>
</dbReference>
<accession>A0A6A6W5F7</accession>
<evidence type="ECO:0000313" key="3">
    <source>
        <dbReference type="EMBL" id="KAF2757170.1"/>
    </source>
</evidence>
<sequence>MASSLHKAPHELNWRGGVEDHEDDSPPGINWSALQEYAVAIKQAQCKKGTTSPLTCTLLPQYNKGGSHLVRALQFNDSTIWIARILMQPSSSEESGQTLRHEVPTLSILRSRKVPVPEVYAYEESPDKNAVGAAFILMEYIPGDTAMDAFGGWALHKGEIPACYKTGFYRQVACVQTRVASIRFPKIGRITQHVDDDDGSTSYTVEAIPGIGGPFSTAADYLEAWARAAKFPVSGRHLDAMLPPKYKTELQFSIADFPAKLRALARSLPLQDGPFPLYHPDLFHSNIIVDSACNVLSFIDWQDACTVPWEVVQYPMFLATTPVAMDAPWNYGEGGEPLVPEIREQWAEQGEYLQFVRQAEQDEGLDGRFSSTLADGRAQGLAGAVKLYLDPGKIGFYCRVLEAFG</sequence>
<dbReference type="InterPro" id="IPR002575">
    <property type="entry name" value="Aminoglycoside_PTrfase"/>
</dbReference>
<dbReference type="OrthoDB" id="10003767at2759"/>
<evidence type="ECO:0000256" key="1">
    <source>
        <dbReference type="SAM" id="MobiDB-lite"/>
    </source>
</evidence>
<protein>
    <recommendedName>
        <fullName evidence="2">Aminoglycoside phosphotransferase domain-containing protein</fullName>
    </recommendedName>
</protein>
<dbReference type="Proteomes" id="UP000799437">
    <property type="component" value="Unassembled WGS sequence"/>
</dbReference>
<dbReference type="Pfam" id="PF01636">
    <property type="entry name" value="APH"/>
    <property type="match status" value="1"/>
</dbReference>
<dbReference type="SUPFAM" id="SSF56112">
    <property type="entry name" value="Protein kinase-like (PK-like)"/>
    <property type="match status" value="1"/>
</dbReference>
<dbReference type="AlphaFoldDB" id="A0A6A6W5F7"/>
<dbReference type="RefSeq" id="XP_033599621.1">
    <property type="nucleotide sequence ID" value="XM_033744239.1"/>
</dbReference>
<evidence type="ECO:0000259" key="2">
    <source>
        <dbReference type="Pfam" id="PF01636"/>
    </source>
</evidence>
<evidence type="ECO:0000313" key="4">
    <source>
        <dbReference type="Proteomes" id="UP000799437"/>
    </source>
</evidence>
<dbReference type="EMBL" id="ML996574">
    <property type="protein sequence ID" value="KAF2757170.1"/>
    <property type="molecule type" value="Genomic_DNA"/>
</dbReference>
<dbReference type="InterPro" id="IPR011009">
    <property type="entry name" value="Kinase-like_dom_sf"/>
</dbReference>
<organism evidence="3 4">
    <name type="scientific">Pseudovirgaria hyperparasitica</name>
    <dbReference type="NCBI Taxonomy" id="470096"/>
    <lineage>
        <taxon>Eukaryota</taxon>
        <taxon>Fungi</taxon>
        <taxon>Dikarya</taxon>
        <taxon>Ascomycota</taxon>
        <taxon>Pezizomycotina</taxon>
        <taxon>Dothideomycetes</taxon>
        <taxon>Dothideomycetes incertae sedis</taxon>
        <taxon>Acrospermales</taxon>
        <taxon>Acrospermaceae</taxon>
        <taxon>Pseudovirgaria</taxon>
    </lineage>
</organism>
<reference evidence="3" key="1">
    <citation type="journal article" date="2020" name="Stud. Mycol.">
        <title>101 Dothideomycetes genomes: a test case for predicting lifestyles and emergence of pathogens.</title>
        <authorList>
            <person name="Haridas S."/>
            <person name="Albert R."/>
            <person name="Binder M."/>
            <person name="Bloem J."/>
            <person name="Labutti K."/>
            <person name="Salamov A."/>
            <person name="Andreopoulos B."/>
            <person name="Baker S."/>
            <person name="Barry K."/>
            <person name="Bills G."/>
            <person name="Bluhm B."/>
            <person name="Cannon C."/>
            <person name="Castanera R."/>
            <person name="Culley D."/>
            <person name="Daum C."/>
            <person name="Ezra D."/>
            <person name="Gonzalez J."/>
            <person name="Henrissat B."/>
            <person name="Kuo A."/>
            <person name="Liang C."/>
            <person name="Lipzen A."/>
            <person name="Lutzoni F."/>
            <person name="Magnuson J."/>
            <person name="Mondo S."/>
            <person name="Nolan M."/>
            <person name="Ohm R."/>
            <person name="Pangilinan J."/>
            <person name="Park H.-J."/>
            <person name="Ramirez L."/>
            <person name="Alfaro M."/>
            <person name="Sun H."/>
            <person name="Tritt A."/>
            <person name="Yoshinaga Y."/>
            <person name="Zwiers L.-H."/>
            <person name="Turgeon B."/>
            <person name="Goodwin S."/>
            <person name="Spatafora J."/>
            <person name="Crous P."/>
            <person name="Grigoriev I."/>
        </authorList>
    </citation>
    <scope>NUCLEOTIDE SEQUENCE</scope>
    <source>
        <strain evidence="3">CBS 121739</strain>
    </source>
</reference>
<name>A0A6A6W5F7_9PEZI</name>
<dbReference type="Gene3D" id="3.30.200.20">
    <property type="entry name" value="Phosphorylase Kinase, domain 1"/>
    <property type="match status" value="1"/>
</dbReference>
<dbReference type="InterPro" id="IPR051678">
    <property type="entry name" value="AGP_Transferase"/>
</dbReference>
<feature type="region of interest" description="Disordered" evidence="1">
    <location>
        <begin position="1"/>
        <end position="29"/>
    </location>
</feature>
<feature type="domain" description="Aminoglycoside phosphotransferase" evidence="2">
    <location>
        <begin position="83"/>
        <end position="306"/>
    </location>
</feature>